<evidence type="ECO:0000313" key="4">
    <source>
        <dbReference type="Proteomes" id="UP000195570"/>
    </source>
</evidence>
<evidence type="ECO:0000313" key="3">
    <source>
        <dbReference type="EMBL" id="SCU71937.1"/>
    </source>
</evidence>
<dbReference type="GO" id="GO:0005654">
    <property type="term" value="C:nucleoplasm"/>
    <property type="evidence" value="ECO:0007669"/>
    <property type="project" value="TreeGrafter"/>
</dbReference>
<name>A0A1G4IHJ7_TRYEQ</name>
<dbReference type="Proteomes" id="UP000195570">
    <property type="component" value="Unassembled WGS sequence"/>
</dbReference>
<dbReference type="InterPro" id="IPR035979">
    <property type="entry name" value="RBD_domain_sf"/>
</dbReference>
<dbReference type="PANTHER" id="PTHR15481">
    <property type="entry name" value="RIBONUCLEIC ACID BINDING PROTEIN S1"/>
    <property type="match status" value="1"/>
</dbReference>
<dbReference type="CDD" id="cd00590">
    <property type="entry name" value="RRM_SF"/>
    <property type="match status" value="1"/>
</dbReference>
<evidence type="ECO:0000256" key="2">
    <source>
        <dbReference type="SAM" id="MobiDB-lite"/>
    </source>
</evidence>
<feature type="region of interest" description="Disordered" evidence="2">
    <location>
        <begin position="90"/>
        <end position="184"/>
    </location>
</feature>
<proteinExistence type="predicted"/>
<comment type="caution">
    <text evidence="3">The sequence shown here is derived from an EMBL/GenBank/DDBJ whole genome shotgun (WGS) entry which is preliminary data.</text>
</comment>
<sequence>MTVNIVARISNLPTSITDAHLRELIEPFARVRCIIMPKSALWQTCPTGRAEVVGATTDDTILVYVHLHGSIIDGNRVNVSFGKVAKCVQPTSSSRFAGERRERTSRRTRSESRGARKRPKRGDRSGEYCSRGHGKRQTVRRSPTPRKTRRYSTSPSSRSSSSGRDSWSSDRSRSRSRSPYPSWS</sequence>
<dbReference type="InterPro" id="IPR012677">
    <property type="entry name" value="Nucleotide-bd_a/b_plait_sf"/>
</dbReference>
<keyword evidence="1" id="KW-0694">RNA-binding</keyword>
<evidence type="ECO:0000256" key="1">
    <source>
        <dbReference type="ARBA" id="ARBA00022884"/>
    </source>
</evidence>
<protein>
    <submittedName>
        <fullName evidence="3">RNA-binding protein, putative</fullName>
    </submittedName>
</protein>
<feature type="compositionally biased region" description="Low complexity" evidence="2">
    <location>
        <begin position="151"/>
        <end position="166"/>
    </location>
</feature>
<keyword evidence="4" id="KW-1185">Reference proteome</keyword>
<reference evidence="3" key="1">
    <citation type="submission" date="2016-09" db="EMBL/GenBank/DDBJ databases">
        <authorList>
            <person name="Hebert L."/>
            <person name="Moumen B."/>
        </authorList>
    </citation>
    <scope>NUCLEOTIDE SEQUENCE [LARGE SCALE GENOMIC DNA]</scope>
    <source>
        <strain evidence="3">OVI</strain>
    </source>
</reference>
<dbReference type="GO" id="GO:0005737">
    <property type="term" value="C:cytoplasm"/>
    <property type="evidence" value="ECO:0007669"/>
    <property type="project" value="TreeGrafter"/>
</dbReference>
<dbReference type="PANTHER" id="PTHR15481:SF0">
    <property type="entry name" value="LD23870P-RELATED"/>
    <property type="match status" value="1"/>
</dbReference>
<dbReference type="GeneID" id="92377459"/>
<dbReference type="VEuPathDB" id="TriTrypDB:TEOVI_000351900"/>
<dbReference type="EMBL" id="CZPT02001763">
    <property type="protein sequence ID" value="SCU71937.1"/>
    <property type="molecule type" value="Genomic_DNA"/>
</dbReference>
<gene>
    <name evidence="3" type="ORF">TEOVI_000351900</name>
</gene>
<dbReference type="GO" id="GO:0000398">
    <property type="term" value="P:mRNA splicing, via spliceosome"/>
    <property type="evidence" value="ECO:0007669"/>
    <property type="project" value="TreeGrafter"/>
</dbReference>
<dbReference type="SUPFAM" id="SSF54928">
    <property type="entry name" value="RNA-binding domain, RBD"/>
    <property type="match status" value="1"/>
</dbReference>
<dbReference type="AlphaFoldDB" id="A0A1G4IHJ7"/>
<dbReference type="GO" id="GO:0003723">
    <property type="term" value="F:RNA binding"/>
    <property type="evidence" value="ECO:0007669"/>
    <property type="project" value="UniProtKB-KW"/>
</dbReference>
<feature type="compositionally biased region" description="Basic residues" evidence="2">
    <location>
        <begin position="132"/>
        <end position="150"/>
    </location>
</feature>
<dbReference type="GO" id="GO:0061574">
    <property type="term" value="C:ASAP complex"/>
    <property type="evidence" value="ECO:0007669"/>
    <property type="project" value="TreeGrafter"/>
</dbReference>
<accession>A0A1G4IHJ7</accession>
<organism evidence="3 4">
    <name type="scientific">Trypanosoma equiperdum</name>
    <dbReference type="NCBI Taxonomy" id="5694"/>
    <lineage>
        <taxon>Eukaryota</taxon>
        <taxon>Discoba</taxon>
        <taxon>Euglenozoa</taxon>
        <taxon>Kinetoplastea</taxon>
        <taxon>Metakinetoplastina</taxon>
        <taxon>Trypanosomatida</taxon>
        <taxon>Trypanosomatidae</taxon>
        <taxon>Trypanosoma</taxon>
    </lineage>
</organism>
<dbReference type="RefSeq" id="XP_067082512.1">
    <property type="nucleotide sequence ID" value="XM_067226411.1"/>
</dbReference>
<dbReference type="Gene3D" id="3.30.70.330">
    <property type="match status" value="1"/>
</dbReference>